<keyword evidence="2 7" id="KW-0812">Transmembrane</keyword>
<evidence type="ECO:0000313" key="11">
    <source>
        <dbReference type="Proteomes" id="UP000001929"/>
    </source>
</evidence>
<evidence type="ECO:0000256" key="3">
    <source>
        <dbReference type="ARBA" id="ARBA00022741"/>
    </source>
</evidence>
<dbReference type="GO" id="GO:0005886">
    <property type="term" value="C:plasma membrane"/>
    <property type="evidence" value="ECO:0007669"/>
    <property type="project" value="UniProtKB-SubCell"/>
</dbReference>
<protein>
    <submittedName>
        <fullName evidence="10">ABC transporter component</fullName>
        <ecNumber evidence="10">3.6.3.25</ecNumber>
    </submittedName>
</protein>
<feature type="transmembrane region" description="Helical" evidence="7">
    <location>
        <begin position="256"/>
        <end position="285"/>
    </location>
</feature>
<dbReference type="KEGG" id="rru:Rru_A0843"/>
<evidence type="ECO:0000256" key="6">
    <source>
        <dbReference type="ARBA" id="ARBA00023136"/>
    </source>
</evidence>
<keyword evidence="4" id="KW-0067">ATP-binding</keyword>
<dbReference type="EC" id="3.6.3.25" evidence="10"/>
<evidence type="ECO:0000256" key="7">
    <source>
        <dbReference type="SAM" id="Phobius"/>
    </source>
</evidence>
<dbReference type="PROSITE" id="PS50929">
    <property type="entry name" value="ABC_TM1F"/>
    <property type="match status" value="1"/>
</dbReference>
<evidence type="ECO:0000256" key="4">
    <source>
        <dbReference type="ARBA" id="ARBA00022840"/>
    </source>
</evidence>
<dbReference type="InterPro" id="IPR039421">
    <property type="entry name" value="Type_1_exporter"/>
</dbReference>
<dbReference type="EMBL" id="CP000230">
    <property type="protein sequence ID" value="ABC21644.1"/>
    <property type="molecule type" value="Genomic_DNA"/>
</dbReference>
<evidence type="ECO:0000256" key="2">
    <source>
        <dbReference type="ARBA" id="ARBA00022692"/>
    </source>
</evidence>
<organism evidence="10 11">
    <name type="scientific">Rhodospirillum rubrum (strain ATCC 11170 / ATH 1.1.1 / DSM 467 / LMG 4362 / NCIMB 8255 / S1)</name>
    <dbReference type="NCBI Taxonomy" id="269796"/>
    <lineage>
        <taxon>Bacteria</taxon>
        <taxon>Pseudomonadati</taxon>
        <taxon>Pseudomonadota</taxon>
        <taxon>Alphaproteobacteria</taxon>
        <taxon>Rhodospirillales</taxon>
        <taxon>Rhodospirillaceae</taxon>
        <taxon>Rhodospirillum</taxon>
    </lineage>
</organism>
<keyword evidence="5 7" id="KW-1133">Transmembrane helix</keyword>
<dbReference type="EnsemblBacteria" id="ABC21644">
    <property type="protein sequence ID" value="ABC21644"/>
    <property type="gene ID" value="Rru_A0843"/>
</dbReference>
<dbReference type="Gene3D" id="3.40.50.300">
    <property type="entry name" value="P-loop containing nucleotide triphosphate hydrolases"/>
    <property type="match status" value="1"/>
</dbReference>
<keyword evidence="10" id="KW-0378">Hydrolase</keyword>
<dbReference type="InterPro" id="IPR003439">
    <property type="entry name" value="ABC_transporter-like_ATP-bd"/>
</dbReference>
<dbReference type="SMART" id="SM00382">
    <property type="entry name" value="AAA"/>
    <property type="match status" value="1"/>
</dbReference>
<dbReference type="PATRIC" id="fig|269796.9.peg.897"/>
<dbReference type="InterPro" id="IPR027417">
    <property type="entry name" value="P-loop_NTPase"/>
</dbReference>
<dbReference type="GO" id="GO:0016887">
    <property type="term" value="F:ATP hydrolysis activity"/>
    <property type="evidence" value="ECO:0007669"/>
    <property type="project" value="InterPro"/>
</dbReference>
<dbReference type="AlphaFoldDB" id="Q2RW51"/>
<gene>
    <name evidence="10" type="ordered locus">Rru_A0843</name>
</gene>
<proteinExistence type="predicted"/>
<dbReference type="SUPFAM" id="SSF90123">
    <property type="entry name" value="ABC transporter transmembrane region"/>
    <property type="match status" value="1"/>
</dbReference>
<dbReference type="RefSeq" id="WP_011388598.1">
    <property type="nucleotide sequence ID" value="NC_007643.1"/>
</dbReference>
<dbReference type="Proteomes" id="UP000001929">
    <property type="component" value="Chromosome"/>
</dbReference>
<sequence>MTPVLWELLKPYRWRMALAMGLRAVAGLASLLPWVLVSWWADTLVTGGAGAEGAPMGAIPGLVAATMVVWLVSQALAVHLAHGVDADLCGDLRRRLLTHLERAPLDWFSRQGQDGVARLADQDVRALHQLVAHAPTDLSSLVVVPFAALLCLAWLQPALLVFCLVPLAAAAAGFALLRSPAYRDEGTRRDAALERLSVDYGEFAQNLPLARQYPGAGVQRGVELSAKGFESAFSAWVKRVGHVAALIELVLGGPWLMAWVLLGAMALAVLGMPLAVGPLCAFLLLTRAMAAPIQAMGHGADALMGARAAAERLQAVCDLPPLSEGRAGQIPRDGSVVVRGLRFSYPDREVLKGVDLDLAEGGLNALVGPSGSGKSTMLHVLARHMDPQAGTILVGGVPLRDLPDAVRHRHIVMLTQQAVALDLSLRENIALLCPEAKFEDIRQAARDARLDDAIMALPRGYDSLSGRDVKLSGGEVQRLALARALLSSARLFLLDEPTSATDPQTAQALHRAVRERLAGRTRLIVCHRLSEVSDADRIVVCHEGRFVAQGTHAHLLSSGGLYADLWRDQRRAEGEAA</sequence>
<dbReference type="InterPro" id="IPR003593">
    <property type="entry name" value="AAA+_ATPase"/>
</dbReference>
<evidence type="ECO:0000259" key="8">
    <source>
        <dbReference type="PROSITE" id="PS50893"/>
    </source>
</evidence>
<keyword evidence="11" id="KW-1185">Reference proteome</keyword>
<keyword evidence="6 7" id="KW-0472">Membrane</keyword>
<feature type="domain" description="ABC transmembrane type-1" evidence="9">
    <location>
        <begin position="17"/>
        <end position="305"/>
    </location>
</feature>
<dbReference type="PROSITE" id="PS50893">
    <property type="entry name" value="ABC_TRANSPORTER_2"/>
    <property type="match status" value="1"/>
</dbReference>
<dbReference type="InterPro" id="IPR011527">
    <property type="entry name" value="ABC1_TM_dom"/>
</dbReference>
<reference evidence="10 11" key="1">
    <citation type="journal article" date="2011" name="Stand. Genomic Sci.">
        <title>Complete genome sequence of Rhodospirillum rubrum type strain (S1).</title>
        <authorList>
            <person name="Munk A.C."/>
            <person name="Copeland A."/>
            <person name="Lucas S."/>
            <person name="Lapidus A."/>
            <person name="Del Rio T.G."/>
            <person name="Barry K."/>
            <person name="Detter J.C."/>
            <person name="Hammon N."/>
            <person name="Israni S."/>
            <person name="Pitluck S."/>
            <person name="Brettin T."/>
            <person name="Bruce D."/>
            <person name="Han C."/>
            <person name="Tapia R."/>
            <person name="Gilna P."/>
            <person name="Schmutz J."/>
            <person name="Larimer F."/>
            <person name="Land M."/>
            <person name="Kyrpides N.C."/>
            <person name="Mavromatis K."/>
            <person name="Richardson P."/>
            <person name="Rohde M."/>
            <person name="Goker M."/>
            <person name="Klenk H.P."/>
            <person name="Zhang Y."/>
            <person name="Roberts G.P."/>
            <person name="Reslewic S."/>
            <person name="Schwartz D.C."/>
        </authorList>
    </citation>
    <scope>NUCLEOTIDE SEQUENCE [LARGE SCALE GENOMIC DNA]</scope>
    <source>
        <strain evidence="11">ATCC 11170 / ATH 1.1.1 / DSM 467 / LMG 4362 / NCIMB 8255 / S1</strain>
    </source>
</reference>
<dbReference type="PANTHER" id="PTHR43394">
    <property type="entry name" value="ATP-DEPENDENT PERMEASE MDL1, MITOCHONDRIAL"/>
    <property type="match status" value="1"/>
</dbReference>
<evidence type="ECO:0000313" key="10">
    <source>
        <dbReference type="EMBL" id="ABC21644.1"/>
    </source>
</evidence>
<dbReference type="HOGENOM" id="CLU_000604_84_9_5"/>
<feature type="transmembrane region" description="Helical" evidence="7">
    <location>
        <begin position="53"/>
        <end position="72"/>
    </location>
</feature>
<feature type="transmembrane region" description="Helical" evidence="7">
    <location>
        <begin position="158"/>
        <end position="177"/>
    </location>
</feature>
<dbReference type="eggNOG" id="COG1132">
    <property type="taxonomic scope" value="Bacteria"/>
</dbReference>
<feature type="domain" description="ABC transporter" evidence="8">
    <location>
        <begin position="336"/>
        <end position="568"/>
    </location>
</feature>
<name>Q2RW51_RHORT</name>
<accession>Q2RW51</accession>
<keyword evidence="3" id="KW-0547">Nucleotide-binding</keyword>
<comment type="subcellular location">
    <subcellularLocation>
        <location evidence="1">Cell membrane</location>
        <topology evidence="1">Multi-pass membrane protein</topology>
    </subcellularLocation>
</comment>
<dbReference type="Pfam" id="PF00005">
    <property type="entry name" value="ABC_tran"/>
    <property type="match status" value="1"/>
</dbReference>
<dbReference type="GO" id="GO:0005524">
    <property type="term" value="F:ATP binding"/>
    <property type="evidence" value="ECO:0007669"/>
    <property type="project" value="UniProtKB-KW"/>
</dbReference>
<dbReference type="SUPFAM" id="SSF52540">
    <property type="entry name" value="P-loop containing nucleoside triphosphate hydrolases"/>
    <property type="match status" value="1"/>
</dbReference>
<evidence type="ECO:0000256" key="5">
    <source>
        <dbReference type="ARBA" id="ARBA00022989"/>
    </source>
</evidence>
<dbReference type="GO" id="GO:0015421">
    <property type="term" value="F:ABC-type oligopeptide transporter activity"/>
    <property type="evidence" value="ECO:0007669"/>
    <property type="project" value="TreeGrafter"/>
</dbReference>
<dbReference type="InterPro" id="IPR036640">
    <property type="entry name" value="ABC1_TM_sf"/>
</dbReference>
<dbReference type="STRING" id="269796.Rru_A0843"/>
<dbReference type="Gene3D" id="1.20.1560.10">
    <property type="entry name" value="ABC transporter type 1, transmembrane domain"/>
    <property type="match status" value="1"/>
</dbReference>
<dbReference type="PhylomeDB" id="Q2RW51"/>
<evidence type="ECO:0000256" key="1">
    <source>
        <dbReference type="ARBA" id="ARBA00004651"/>
    </source>
</evidence>
<feature type="transmembrane region" description="Helical" evidence="7">
    <location>
        <begin position="21"/>
        <end position="41"/>
    </location>
</feature>
<evidence type="ECO:0000259" key="9">
    <source>
        <dbReference type="PROSITE" id="PS50929"/>
    </source>
</evidence>
<dbReference type="PANTHER" id="PTHR43394:SF1">
    <property type="entry name" value="ATP-BINDING CASSETTE SUB-FAMILY B MEMBER 10, MITOCHONDRIAL"/>
    <property type="match status" value="1"/>
</dbReference>